<dbReference type="InterPro" id="IPR036465">
    <property type="entry name" value="vWFA_dom_sf"/>
</dbReference>
<dbReference type="PROSITE" id="PS51257">
    <property type="entry name" value="PROKAR_LIPOPROTEIN"/>
    <property type="match status" value="1"/>
</dbReference>
<evidence type="ECO:0000256" key="1">
    <source>
        <dbReference type="SAM" id="SignalP"/>
    </source>
</evidence>
<dbReference type="InterPro" id="IPR022156">
    <property type="entry name" value="Uncharacterised_YfbK_N"/>
</dbReference>
<reference evidence="3" key="1">
    <citation type="submission" date="2023-03" db="EMBL/GenBank/DDBJ databases">
        <title>Actinorhabdospora filicis NBRC 111898.</title>
        <authorList>
            <person name="Ichikawa N."/>
            <person name="Sato H."/>
            <person name="Tonouchi N."/>
        </authorList>
    </citation>
    <scope>NUCLEOTIDE SEQUENCE</scope>
    <source>
        <strain evidence="3">NBRC 111898</strain>
    </source>
</reference>
<dbReference type="EMBL" id="BSTX01000001">
    <property type="protein sequence ID" value="GLZ77670.1"/>
    <property type="molecule type" value="Genomic_DNA"/>
</dbReference>
<feature type="domain" description="VWFA" evidence="2">
    <location>
        <begin position="132"/>
        <end position="309"/>
    </location>
</feature>
<dbReference type="PANTHER" id="PTHR10579">
    <property type="entry name" value="CALCIUM-ACTIVATED CHLORIDE CHANNEL REGULATOR"/>
    <property type="match status" value="1"/>
</dbReference>
<evidence type="ECO:0000313" key="4">
    <source>
        <dbReference type="Proteomes" id="UP001165079"/>
    </source>
</evidence>
<dbReference type="PANTHER" id="PTHR10579:SF43">
    <property type="entry name" value="ZINC FINGER (C3HC4-TYPE RING FINGER) FAMILY PROTEIN"/>
    <property type="match status" value="1"/>
</dbReference>
<proteinExistence type="predicted"/>
<accession>A0A9W6SKN9</accession>
<feature type="signal peptide" evidence="1">
    <location>
        <begin position="1"/>
        <end position="23"/>
    </location>
</feature>
<dbReference type="Pfam" id="PF12034">
    <property type="entry name" value="YfbK_C"/>
    <property type="match status" value="1"/>
</dbReference>
<dbReference type="PROSITE" id="PS50234">
    <property type="entry name" value="VWFA"/>
    <property type="match status" value="1"/>
</dbReference>
<feature type="chain" id="PRO_5040754457" description="VWFA domain-containing protein" evidence="1">
    <location>
        <begin position="24"/>
        <end position="471"/>
    </location>
</feature>
<dbReference type="InterPro" id="IPR002035">
    <property type="entry name" value="VWF_A"/>
</dbReference>
<dbReference type="InterPro" id="IPR021908">
    <property type="entry name" value="YfbK_C"/>
</dbReference>
<dbReference type="RefSeq" id="WP_285662766.1">
    <property type="nucleotide sequence ID" value="NZ_BSTX01000001.1"/>
</dbReference>
<dbReference type="SMART" id="SM00327">
    <property type="entry name" value="VWA"/>
    <property type="match status" value="1"/>
</dbReference>
<dbReference type="Pfam" id="PF12450">
    <property type="entry name" value="vWF_A"/>
    <property type="match status" value="1"/>
</dbReference>
<protein>
    <recommendedName>
        <fullName evidence="2">VWFA domain-containing protein</fullName>
    </recommendedName>
</protein>
<dbReference type="InterPro" id="IPR051266">
    <property type="entry name" value="CLCR"/>
</dbReference>
<dbReference type="AlphaFoldDB" id="A0A9W6SKN9"/>
<gene>
    <name evidence="3" type="ORF">Afil01_24770</name>
</gene>
<organism evidence="3 4">
    <name type="scientific">Actinorhabdospora filicis</name>
    <dbReference type="NCBI Taxonomy" id="1785913"/>
    <lineage>
        <taxon>Bacteria</taxon>
        <taxon>Bacillati</taxon>
        <taxon>Actinomycetota</taxon>
        <taxon>Actinomycetes</taxon>
        <taxon>Micromonosporales</taxon>
        <taxon>Micromonosporaceae</taxon>
        <taxon>Actinorhabdospora</taxon>
    </lineage>
</organism>
<dbReference type="SUPFAM" id="SSF53300">
    <property type="entry name" value="vWA-like"/>
    <property type="match status" value="1"/>
</dbReference>
<dbReference type="Gene3D" id="3.40.50.410">
    <property type="entry name" value="von Willebrand factor, type A domain"/>
    <property type="match status" value="1"/>
</dbReference>
<dbReference type="Proteomes" id="UP001165079">
    <property type="component" value="Unassembled WGS sequence"/>
</dbReference>
<dbReference type="Pfam" id="PF00092">
    <property type="entry name" value="VWA"/>
    <property type="match status" value="1"/>
</dbReference>
<evidence type="ECO:0000259" key="2">
    <source>
        <dbReference type="PROSITE" id="PS50234"/>
    </source>
</evidence>
<keyword evidence="1" id="KW-0732">Signal</keyword>
<evidence type="ECO:0000313" key="3">
    <source>
        <dbReference type="EMBL" id="GLZ77670.1"/>
    </source>
</evidence>
<name>A0A9W6SKN9_9ACTN</name>
<sequence length="471" mass="49610">MRIRYAAALSVLFLAACSGPGGGADSGRPATAPESTKDDALSTFALDVDTASYDFAARTLDGGALPDRATIRPEEFVNAFRQDYPRPTGEGVAVTADGSRAPSWYGAAKDARILRVGVATRDKPAGDRAPVALTFVVDTSGSMAEPGRLDLVKDALHYLVDRLGPDDSVGLVSYSTRADVLREMTPVSSRGKLHDAIDELEIDGSTNLEDGLVTGYEVAREGFREGAANRVILLSDGLANTGSTESADILEQTKEQAGKGIALLCVGVGSEYGDALMEQLADKGDGFAVYVAEQEKARRLFAERLTQTLLVAARDAKAQVAFDEATVKSYRLIGFENRALADDDFRDDAADGGELGPGHTVTALYEVVLRPEASGPVATATVRWNSPSGGAAQEVAASIATGDLDGEWGAATLRARVDLLAGSFARVLRGDEETREWLPALEEEAAALAKATDDGEVVRLAGLIGRARELS</sequence>
<comment type="caution">
    <text evidence="3">The sequence shown here is derived from an EMBL/GenBank/DDBJ whole genome shotgun (WGS) entry which is preliminary data.</text>
</comment>
<keyword evidence="4" id="KW-1185">Reference proteome</keyword>